<dbReference type="EMBL" id="JAMKFB020000020">
    <property type="protein sequence ID" value="KAL0164360.1"/>
    <property type="molecule type" value="Genomic_DNA"/>
</dbReference>
<accession>A0ABD0NR63</accession>
<reference evidence="1 2" key="1">
    <citation type="submission" date="2024-05" db="EMBL/GenBank/DDBJ databases">
        <title>Genome sequencing and assembly of Indian major carp, Cirrhinus mrigala (Hamilton, 1822).</title>
        <authorList>
            <person name="Mohindra V."/>
            <person name="Chowdhury L.M."/>
            <person name="Lal K."/>
            <person name="Jena J.K."/>
        </authorList>
    </citation>
    <scope>NUCLEOTIDE SEQUENCE [LARGE SCALE GENOMIC DNA]</scope>
    <source>
        <strain evidence="1">CM1030</strain>
        <tissue evidence="1">Blood</tissue>
    </source>
</reference>
<gene>
    <name evidence="1" type="ORF">M9458_040113</name>
</gene>
<feature type="non-terminal residue" evidence="1">
    <location>
        <position position="76"/>
    </location>
</feature>
<dbReference type="Proteomes" id="UP001529510">
    <property type="component" value="Unassembled WGS sequence"/>
</dbReference>
<feature type="non-terminal residue" evidence="1">
    <location>
        <position position="1"/>
    </location>
</feature>
<sequence>EEPGDEEMEAAAQHLNQEFISQGGVENQEGSRDTVPLSSQVTHVPLTALLGPLPSAASLGLTDSIRECITEEDTTN</sequence>
<keyword evidence="2" id="KW-1185">Reference proteome</keyword>
<name>A0ABD0NR63_CIRMR</name>
<protein>
    <submittedName>
        <fullName evidence="1">Uncharacterized protein</fullName>
    </submittedName>
</protein>
<evidence type="ECO:0000313" key="2">
    <source>
        <dbReference type="Proteomes" id="UP001529510"/>
    </source>
</evidence>
<dbReference type="AlphaFoldDB" id="A0ABD0NR63"/>
<evidence type="ECO:0000313" key="1">
    <source>
        <dbReference type="EMBL" id="KAL0164360.1"/>
    </source>
</evidence>
<organism evidence="1 2">
    <name type="scientific">Cirrhinus mrigala</name>
    <name type="common">Mrigala</name>
    <dbReference type="NCBI Taxonomy" id="683832"/>
    <lineage>
        <taxon>Eukaryota</taxon>
        <taxon>Metazoa</taxon>
        <taxon>Chordata</taxon>
        <taxon>Craniata</taxon>
        <taxon>Vertebrata</taxon>
        <taxon>Euteleostomi</taxon>
        <taxon>Actinopterygii</taxon>
        <taxon>Neopterygii</taxon>
        <taxon>Teleostei</taxon>
        <taxon>Ostariophysi</taxon>
        <taxon>Cypriniformes</taxon>
        <taxon>Cyprinidae</taxon>
        <taxon>Labeoninae</taxon>
        <taxon>Labeonini</taxon>
        <taxon>Cirrhinus</taxon>
    </lineage>
</organism>
<proteinExistence type="predicted"/>
<comment type="caution">
    <text evidence="1">The sequence shown here is derived from an EMBL/GenBank/DDBJ whole genome shotgun (WGS) entry which is preliminary data.</text>
</comment>